<sequence>MPRRTLYKAFAILMAILALAPTTAWLYVKLTLSRTTMPYHSVWSDTGACRIDAYIPNYASLGVPGRLIQLFSSEAFFRVYRQDGALLKSSEWLLWQREFAEDEAAKWIYGHAIYPTVDGYRGWTLPECG</sequence>
<dbReference type="Proteomes" id="UP000736384">
    <property type="component" value="Unassembled WGS sequence"/>
</dbReference>
<proteinExistence type="predicted"/>
<dbReference type="AlphaFoldDB" id="A0A4Q9VLY4"/>
<protein>
    <submittedName>
        <fullName evidence="1">Uncharacterized protein</fullName>
    </submittedName>
</protein>
<evidence type="ECO:0000313" key="1">
    <source>
        <dbReference type="EMBL" id="NHN77117.1"/>
    </source>
</evidence>
<name>A0A4Q9VLY4_9GAMM</name>
<reference evidence="1" key="1">
    <citation type="submission" date="2020-03" db="EMBL/GenBank/DDBJ databases">
        <title>Genome assembly of Azotobacter chroococcum W5.</title>
        <authorList>
            <person name="Kannepalli A."/>
        </authorList>
    </citation>
    <scope>NUCLEOTIDE SEQUENCE</scope>
    <source>
        <strain evidence="1">W5</strain>
    </source>
</reference>
<accession>A0A4Q9VLY4</accession>
<gene>
    <name evidence="1" type="ORF">HA520_07395</name>
</gene>
<comment type="caution">
    <text evidence="1">The sequence shown here is derived from an EMBL/GenBank/DDBJ whole genome shotgun (WGS) entry which is preliminary data.</text>
</comment>
<evidence type="ECO:0000313" key="2">
    <source>
        <dbReference type="Proteomes" id="UP000736384"/>
    </source>
</evidence>
<organism evidence="1 2">
    <name type="scientific">Azotobacter chroococcum</name>
    <dbReference type="NCBI Taxonomy" id="353"/>
    <lineage>
        <taxon>Bacteria</taxon>
        <taxon>Pseudomonadati</taxon>
        <taxon>Pseudomonadota</taxon>
        <taxon>Gammaproteobacteria</taxon>
        <taxon>Pseudomonadales</taxon>
        <taxon>Pseudomonadaceae</taxon>
        <taxon>Azotobacter</taxon>
    </lineage>
</organism>
<dbReference type="EMBL" id="JAAPAP010000004">
    <property type="protein sequence ID" value="NHN77117.1"/>
    <property type="molecule type" value="Genomic_DNA"/>
</dbReference>
<dbReference type="OrthoDB" id="8703487at2"/>